<dbReference type="GO" id="GO:0016740">
    <property type="term" value="F:transferase activity"/>
    <property type="evidence" value="ECO:0007669"/>
    <property type="project" value="UniProtKB-KW"/>
</dbReference>
<dbReference type="SMART" id="SM00672">
    <property type="entry name" value="CAP10"/>
    <property type="match status" value="1"/>
</dbReference>
<organism evidence="4 5">
    <name type="scientific">Kalanchoe fedtschenkoi</name>
    <name type="common">Lavender scallops</name>
    <name type="synonym">South American air plant</name>
    <dbReference type="NCBI Taxonomy" id="63787"/>
    <lineage>
        <taxon>Eukaryota</taxon>
        <taxon>Viridiplantae</taxon>
        <taxon>Streptophyta</taxon>
        <taxon>Embryophyta</taxon>
        <taxon>Tracheophyta</taxon>
        <taxon>Spermatophyta</taxon>
        <taxon>Magnoliopsida</taxon>
        <taxon>eudicotyledons</taxon>
        <taxon>Gunneridae</taxon>
        <taxon>Pentapetalae</taxon>
        <taxon>Saxifragales</taxon>
        <taxon>Crassulaceae</taxon>
        <taxon>Kalanchoe</taxon>
    </lineage>
</organism>
<dbReference type="InterPro" id="IPR051091">
    <property type="entry name" value="O-Glucosyltr/Glycosyltrsf_90"/>
</dbReference>
<dbReference type="PANTHER" id="PTHR12203:SF35">
    <property type="entry name" value="PROTEIN O-GLUCOSYLTRANSFERASE 1"/>
    <property type="match status" value="1"/>
</dbReference>
<evidence type="ECO:0000256" key="1">
    <source>
        <dbReference type="ARBA" id="ARBA00010118"/>
    </source>
</evidence>
<accession>A0A7N0TGE0</accession>
<dbReference type="OMA" id="EDDCMFP"/>
<evidence type="ECO:0000259" key="3">
    <source>
        <dbReference type="SMART" id="SM00672"/>
    </source>
</evidence>
<keyword evidence="5" id="KW-1185">Reference proteome</keyword>
<evidence type="ECO:0000313" key="4">
    <source>
        <dbReference type="EnsemblPlants" id="Kaladp0036s0269.1.v1.1"/>
    </source>
</evidence>
<protein>
    <recommendedName>
        <fullName evidence="3">Glycosyl transferase CAP10 domain-containing protein</fullName>
    </recommendedName>
</protein>
<name>A0A7N0TGE0_KALFE</name>
<dbReference type="AlphaFoldDB" id="A0A7N0TGE0"/>
<sequence length="504" mass="58193">MPALFRFRPAASKPRFLRVIHRSIVLLSLLSLAGLLLLKLESIASQIKTVAGHNLDPTPWHLFPPKTFEDQSTLGRASQIIKCSYLTCPATARSHPIRAARGKDDQGQGSNQNQCPDFFRWIYRDLEPWAGSRISASHLMKAKDFAAFRVVIVDGRLYTEFYYACVQSRAMFTIWGLLQFLRRYPGLVPDVDLMFDCMDKPTITRSEHQGMPLPLFRYCTTPEHFDIPFPDWSYWGWPEVNIKPWDRQFKEIKKGSQAVSWTDKLPHAYWKGNPDVASPVRTELLNCNDTEMWGAQILRQNWVEEAKAGYEQSRLSNQCKHRYKIYAEGYAWSVSLKYILSCGSTTLIISPQYEDFLSRGLMPKVDFWPIPHTQFCPAIKFAVDWGNQNPAQAEEIGHRAEDFMERLSMDRVYDYMFHLLSEYAKLQEFKPVPPPSALEVCEESLLCFADQVQRKFLKRSTASPSPNPPFAMPPPDNNLMNSWINQKTRNIMEVESMRSGQFPH</sequence>
<dbReference type="Pfam" id="PF05686">
    <property type="entry name" value="Glyco_transf_90"/>
    <property type="match status" value="1"/>
</dbReference>
<dbReference type="EnsemblPlants" id="Kaladp0036s0269.1.v1.1">
    <property type="protein sequence ID" value="Kaladp0036s0269.1.v1.1"/>
    <property type="gene ID" value="Kaladp0036s0269.v1.1"/>
</dbReference>
<proteinExistence type="inferred from homology"/>
<reference evidence="4" key="1">
    <citation type="submission" date="2021-01" db="UniProtKB">
        <authorList>
            <consortium name="EnsemblPlants"/>
        </authorList>
    </citation>
    <scope>IDENTIFICATION</scope>
</reference>
<evidence type="ECO:0000313" key="5">
    <source>
        <dbReference type="Proteomes" id="UP000594263"/>
    </source>
</evidence>
<dbReference type="Proteomes" id="UP000594263">
    <property type="component" value="Unplaced"/>
</dbReference>
<keyword evidence="2" id="KW-0808">Transferase</keyword>
<dbReference type="PANTHER" id="PTHR12203">
    <property type="entry name" value="KDEL LYS-ASP-GLU-LEU CONTAINING - RELATED"/>
    <property type="match status" value="1"/>
</dbReference>
<comment type="similarity">
    <text evidence="1">Belongs to the glycosyltransferase 90 family.</text>
</comment>
<feature type="domain" description="Glycosyl transferase CAP10" evidence="3">
    <location>
        <begin position="187"/>
        <end position="430"/>
    </location>
</feature>
<dbReference type="InterPro" id="IPR006598">
    <property type="entry name" value="CAP10"/>
</dbReference>
<dbReference type="Gramene" id="Kaladp0036s0269.1.v1.1">
    <property type="protein sequence ID" value="Kaladp0036s0269.1.v1.1"/>
    <property type="gene ID" value="Kaladp0036s0269.v1.1"/>
</dbReference>
<evidence type="ECO:0000256" key="2">
    <source>
        <dbReference type="ARBA" id="ARBA00022679"/>
    </source>
</evidence>